<dbReference type="RefSeq" id="WP_214588121.1">
    <property type="nucleotide sequence ID" value="NZ_JAUHGV010000029.1"/>
</dbReference>
<dbReference type="Proteomes" id="UP001225933">
    <property type="component" value="Unassembled WGS sequence"/>
</dbReference>
<organism evidence="1 2">
    <name type="scientific">Chryseobacterium gambrini</name>
    <dbReference type="NCBI Taxonomy" id="373672"/>
    <lineage>
        <taxon>Bacteria</taxon>
        <taxon>Pseudomonadati</taxon>
        <taxon>Bacteroidota</taxon>
        <taxon>Flavobacteriia</taxon>
        <taxon>Flavobacteriales</taxon>
        <taxon>Weeksellaceae</taxon>
        <taxon>Chryseobacterium group</taxon>
        <taxon>Chryseobacterium</taxon>
    </lineage>
</organism>
<name>A0AAJ1R6N4_9FLAO</name>
<accession>A0AAJ1R6N4</accession>
<evidence type="ECO:0000313" key="2">
    <source>
        <dbReference type="Proteomes" id="UP001225933"/>
    </source>
</evidence>
<evidence type="ECO:0000313" key="1">
    <source>
        <dbReference type="EMBL" id="MDN4014467.1"/>
    </source>
</evidence>
<dbReference type="AlphaFoldDB" id="A0AAJ1R6N4"/>
<gene>
    <name evidence="1" type="ORF">QX233_18505</name>
</gene>
<sequence>MNNNTEENFDFKRLRKVYGYHDKALDIKILDIGFELSKEFQETFPKMTELINTARILNLEINQVPHTLFSWTYKGESCGWLSFFEDFSDLDLDIIDEHQLVLSQIGGIVQDYSYFNYNFFLLQKYIFTGYKCMKGLGDWAKDYELACTKNNIPLKDRINHEELIVFANAYRGKLTAYHPVTKEILQFIPEEQNYPRGQCGYYREKVENQPDDTFYTIKGVRYFTDFVEHLAEECWKVIFSTYNKVHKILEDKRLDEAKAIAESLADKTERGSVENVIGEFYFYQEDYKTALDYYVMAYNNGYSIDDIIDYNIWEVCELLMEKDNDKVKWSQYYLSMYPDGRYTEDAKMNL</sequence>
<protein>
    <recommendedName>
        <fullName evidence="3">Tetratricopeptide repeat-containing protein</fullName>
    </recommendedName>
</protein>
<dbReference type="Gene3D" id="1.25.40.10">
    <property type="entry name" value="Tetratricopeptide repeat domain"/>
    <property type="match status" value="1"/>
</dbReference>
<reference evidence="1" key="1">
    <citation type="submission" date="2023-06" db="EMBL/GenBank/DDBJ databases">
        <title>Two Chryseobacterium gambrini strains from China.</title>
        <authorList>
            <person name="Zeng J."/>
            <person name="Wu Y."/>
        </authorList>
    </citation>
    <scope>NUCLEOTIDE SEQUENCE</scope>
    <source>
        <strain evidence="1">SQ219</strain>
    </source>
</reference>
<dbReference type="EMBL" id="JAUHGV010000029">
    <property type="protein sequence ID" value="MDN4014467.1"/>
    <property type="molecule type" value="Genomic_DNA"/>
</dbReference>
<proteinExistence type="predicted"/>
<dbReference type="InterPro" id="IPR011990">
    <property type="entry name" value="TPR-like_helical_dom_sf"/>
</dbReference>
<evidence type="ECO:0008006" key="3">
    <source>
        <dbReference type="Google" id="ProtNLM"/>
    </source>
</evidence>
<comment type="caution">
    <text evidence="1">The sequence shown here is derived from an EMBL/GenBank/DDBJ whole genome shotgun (WGS) entry which is preliminary data.</text>
</comment>